<dbReference type="InterPro" id="IPR033985">
    <property type="entry name" value="SusD-like_N"/>
</dbReference>
<dbReference type="InterPro" id="IPR011990">
    <property type="entry name" value="TPR-like_helical_dom_sf"/>
</dbReference>
<proteinExistence type="inferred from homology"/>
<comment type="subcellular location">
    <subcellularLocation>
        <location evidence="1">Cell outer membrane</location>
    </subcellularLocation>
</comment>
<evidence type="ECO:0000259" key="6">
    <source>
        <dbReference type="Pfam" id="PF07980"/>
    </source>
</evidence>
<name>A0ABV1FQN1_9BACT</name>
<evidence type="ECO:0000256" key="2">
    <source>
        <dbReference type="ARBA" id="ARBA00006275"/>
    </source>
</evidence>
<dbReference type="Gene3D" id="1.25.40.390">
    <property type="match status" value="1"/>
</dbReference>
<dbReference type="Pfam" id="PF07980">
    <property type="entry name" value="SusD_RagB"/>
    <property type="match status" value="1"/>
</dbReference>
<dbReference type="Pfam" id="PF14322">
    <property type="entry name" value="SusD-like_3"/>
    <property type="match status" value="1"/>
</dbReference>
<evidence type="ECO:0000256" key="5">
    <source>
        <dbReference type="ARBA" id="ARBA00023237"/>
    </source>
</evidence>
<dbReference type="PROSITE" id="PS51257">
    <property type="entry name" value="PROKAR_LIPOPROTEIN"/>
    <property type="match status" value="1"/>
</dbReference>
<keyword evidence="9" id="KW-1185">Reference proteome</keyword>
<comment type="similarity">
    <text evidence="2">Belongs to the SusD family.</text>
</comment>
<evidence type="ECO:0000259" key="7">
    <source>
        <dbReference type="Pfam" id="PF14322"/>
    </source>
</evidence>
<comment type="caution">
    <text evidence="8">The sequence shown here is derived from an EMBL/GenBank/DDBJ whole genome shotgun (WGS) entry which is preliminary data.</text>
</comment>
<reference evidence="8 9" key="1">
    <citation type="submission" date="2024-04" db="EMBL/GenBank/DDBJ databases">
        <title>Human intestinal bacterial collection.</title>
        <authorList>
            <person name="Pauvert C."/>
            <person name="Hitch T.C.A."/>
            <person name="Clavel T."/>
        </authorList>
    </citation>
    <scope>NUCLEOTIDE SEQUENCE [LARGE SCALE GENOMIC DNA]</scope>
    <source>
        <strain evidence="8 9">CLA-AA-H145</strain>
    </source>
</reference>
<organism evidence="8 9">
    <name type="scientific">Hallella faecis</name>
    <dbReference type="NCBI Taxonomy" id="2841596"/>
    <lineage>
        <taxon>Bacteria</taxon>
        <taxon>Pseudomonadati</taxon>
        <taxon>Bacteroidota</taxon>
        <taxon>Bacteroidia</taxon>
        <taxon>Bacteroidales</taxon>
        <taxon>Prevotellaceae</taxon>
        <taxon>Hallella</taxon>
    </lineage>
</organism>
<feature type="domain" description="SusD-like N-terminal" evidence="7">
    <location>
        <begin position="31"/>
        <end position="233"/>
    </location>
</feature>
<accession>A0ABV1FQN1</accession>
<dbReference type="Proteomes" id="UP001487296">
    <property type="component" value="Unassembled WGS sequence"/>
</dbReference>
<evidence type="ECO:0000313" key="8">
    <source>
        <dbReference type="EMBL" id="MEQ2486714.1"/>
    </source>
</evidence>
<evidence type="ECO:0000256" key="1">
    <source>
        <dbReference type="ARBA" id="ARBA00004442"/>
    </source>
</evidence>
<keyword evidence="4" id="KW-0472">Membrane</keyword>
<evidence type="ECO:0000313" key="9">
    <source>
        <dbReference type="Proteomes" id="UP001487296"/>
    </source>
</evidence>
<dbReference type="EMBL" id="JBBNFP010000020">
    <property type="protein sequence ID" value="MEQ2486714.1"/>
    <property type="molecule type" value="Genomic_DNA"/>
</dbReference>
<evidence type="ECO:0000256" key="4">
    <source>
        <dbReference type="ARBA" id="ARBA00023136"/>
    </source>
</evidence>
<dbReference type="RefSeq" id="WP_215759797.1">
    <property type="nucleotide sequence ID" value="NZ_JAHKBE010000020.1"/>
</dbReference>
<gene>
    <name evidence="8" type="ORF">AAAT34_06560</name>
</gene>
<evidence type="ECO:0000256" key="3">
    <source>
        <dbReference type="ARBA" id="ARBA00022729"/>
    </source>
</evidence>
<feature type="domain" description="RagB/SusD" evidence="6">
    <location>
        <begin position="381"/>
        <end position="575"/>
    </location>
</feature>
<dbReference type="SUPFAM" id="SSF48452">
    <property type="entry name" value="TPR-like"/>
    <property type="match status" value="1"/>
</dbReference>
<dbReference type="InterPro" id="IPR012944">
    <property type="entry name" value="SusD_RagB_dom"/>
</dbReference>
<protein>
    <submittedName>
        <fullName evidence="8">RagB/SusD family nutrient uptake outer membrane protein</fullName>
    </submittedName>
</protein>
<keyword evidence="3" id="KW-0732">Signal</keyword>
<sequence>MKVNNIFSKVVLGACAVLTLGSCNDFLTIYPTDKTVAEDFWKKKADVDQMVTGAYAAMIDYNVTERCIVWGALRSDELVKRNGLSNNTIDNVLAMNLLPSNGYNSWSGFYNVINRCNIVLNHAAGVMDEDPEFTQGDYDAVRGQMLALRSLCYFYLVRAFRDVPYTTQSYEDDDQQMQVAQMCPDSVLTFCIKDLKEAEKIVMRSGAYGYNNWRNKGYITRDAVYAILADIYLWRASMNHDQSDYESCIEYADKVIKSKDEYYRENHGASVSGADADQYHLTDGRFVSSMLSNNNSIESILEWQYDGDHNSNTALENYYDMSGSEGQHDASGNVEASQLFNSPSADANSLSGTKIYHSKNDYRMWNNVYLANSAEALQLEIRKFVSRRGDLTDIENRNKGEEKTGNNFPAYQRNWIVYRLTDVMLMKAEALVQTATNDSSSVLRSAFDLVQTVNKRSMLQTAKDTLTFTDFKSKVGMEELVLCERERELCFEGKRWFDLVRYAYRHMDGVNSRQKLADVTTWPTLPRKFTSVIVRKYDTGGDAVAYKMKTEPFLYWPIARREIHVNLLLKQNPVYSDNETSSKN</sequence>
<keyword evidence="5" id="KW-0998">Cell outer membrane</keyword>